<comment type="caution">
    <text evidence="2">The sequence shown here is derived from an EMBL/GenBank/DDBJ whole genome shotgun (WGS) entry which is preliminary data.</text>
</comment>
<evidence type="ECO:0000256" key="1">
    <source>
        <dbReference type="SAM" id="SignalP"/>
    </source>
</evidence>
<keyword evidence="3" id="KW-1185">Reference proteome</keyword>
<evidence type="ECO:0000313" key="3">
    <source>
        <dbReference type="Proteomes" id="UP001378592"/>
    </source>
</evidence>
<dbReference type="AlphaFoldDB" id="A0AAN9VKQ5"/>
<dbReference type="InterPro" id="IPR023393">
    <property type="entry name" value="START-like_dom_sf"/>
</dbReference>
<sequence>MKTVIWFLATAALILAVLVNIESDPSLISVTQSTILNRYHSDLFQFVLHPDTVEMWFLWISHFRSADKRPVGVGKQYQAVYSFPFLGDQVLLFQVKKFVPDTCLVLESESLFRPRFEVESSPVSRGEQTRLTFRISFRRSSLLFQYTMGPILQVLARHYIQNSLTFLHSM</sequence>
<evidence type="ECO:0000313" key="2">
    <source>
        <dbReference type="EMBL" id="KAK7866824.1"/>
    </source>
</evidence>
<organism evidence="2 3">
    <name type="scientific">Gryllus longicercus</name>
    <dbReference type="NCBI Taxonomy" id="2509291"/>
    <lineage>
        <taxon>Eukaryota</taxon>
        <taxon>Metazoa</taxon>
        <taxon>Ecdysozoa</taxon>
        <taxon>Arthropoda</taxon>
        <taxon>Hexapoda</taxon>
        <taxon>Insecta</taxon>
        <taxon>Pterygota</taxon>
        <taxon>Neoptera</taxon>
        <taxon>Polyneoptera</taxon>
        <taxon>Orthoptera</taxon>
        <taxon>Ensifera</taxon>
        <taxon>Gryllidea</taxon>
        <taxon>Grylloidea</taxon>
        <taxon>Gryllidae</taxon>
        <taxon>Gryllinae</taxon>
        <taxon>Gryllus</taxon>
    </lineage>
</organism>
<gene>
    <name evidence="2" type="ORF">R5R35_005254</name>
</gene>
<keyword evidence="1" id="KW-0732">Signal</keyword>
<feature type="chain" id="PRO_5042908788" evidence="1">
    <location>
        <begin position="17"/>
        <end position="170"/>
    </location>
</feature>
<reference evidence="2 3" key="1">
    <citation type="submission" date="2024-03" db="EMBL/GenBank/DDBJ databases">
        <title>The genome assembly and annotation of the cricket Gryllus longicercus Weissman &amp; Gray.</title>
        <authorList>
            <person name="Szrajer S."/>
            <person name="Gray D."/>
            <person name="Ylla G."/>
        </authorList>
    </citation>
    <scope>NUCLEOTIDE SEQUENCE [LARGE SCALE GENOMIC DNA]</scope>
    <source>
        <strain evidence="2">DAG 2021-001</strain>
        <tissue evidence="2">Whole body minus gut</tissue>
    </source>
</reference>
<feature type="signal peptide" evidence="1">
    <location>
        <begin position="1"/>
        <end position="16"/>
    </location>
</feature>
<dbReference type="Gene3D" id="3.30.530.20">
    <property type="match status" value="1"/>
</dbReference>
<proteinExistence type="predicted"/>
<protein>
    <submittedName>
        <fullName evidence="2">Uncharacterized protein</fullName>
    </submittedName>
</protein>
<dbReference type="EMBL" id="JAZDUA010000135">
    <property type="protein sequence ID" value="KAK7866824.1"/>
    <property type="molecule type" value="Genomic_DNA"/>
</dbReference>
<dbReference type="Proteomes" id="UP001378592">
    <property type="component" value="Unassembled WGS sequence"/>
</dbReference>
<accession>A0AAN9VKQ5</accession>
<name>A0AAN9VKQ5_9ORTH</name>
<dbReference type="SUPFAM" id="SSF55961">
    <property type="entry name" value="Bet v1-like"/>
    <property type="match status" value="1"/>
</dbReference>